<dbReference type="Pfam" id="PF05099">
    <property type="entry name" value="TerB"/>
    <property type="match status" value="1"/>
</dbReference>
<dbReference type="Gene3D" id="1.10.3680.10">
    <property type="entry name" value="TerB-like"/>
    <property type="match status" value="1"/>
</dbReference>
<gene>
    <name evidence="2" type="ORF">NS226_15630</name>
    <name evidence="3" type="ORF">NS365_22265</name>
</gene>
<dbReference type="OrthoDB" id="6543050at2"/>
<name>A0A175R7S7_9HYPH</name>
<organism evidence="2 4">
    <name type="scientific">Aureimonas ureilytica</name>
    <dbReference type="NCBI Taxonomy" id="401562"/>
    <lineage>
        <taxon>Bacteria</taxon>
        <taxon>Pseudomonadati</taxon>
        <taxon>Pseudomonadota</taxon>
        <taxon>Alphaproteobacteria</taxon>
        <taxon>Hyphomicrobiales</taxon>
        <taxon>Aurantimonadaceae</taxon>
        <taxon>Aureimonas</taxon>
    </lineage>
</organism>
<evidence type="ECO:0000313" key="3">
    <source>
        <dbReference type="EMBL" id="KTR02175.1"/>
    </source>
</evidence>
<proteinExistence type="predicted"/>
<dbReference type="PATRIC" id="fig|401562.3.peg.2837"/>
<evidence type="ECO:0000313" key="5">
    <source>
        <dbReference type="Proteomes" id="UP000078529"/>
    </source>
</evidence>
<evidence type="ECO:0000313" key="2">
    <source>
        <dbReference type="EMBL" id="KTQ91817.1"/>
    </source>
</evidence>
<keyword evidence="5" id="KW-1185">Reference proteome</keyword>
<protein>
    <recommendedName>
        <fullName evidence="1">Co-chaperone DjlA N-terminal domain-containing protein</fullName>
    </recommendedName>
</protein>
<evidence type="ECO:0000313" key="4">
    <source>
        <dbReference type="Proteomes" id="UP000078272"/>
    </source>
</evidence>
<feature type="domain" description="Co-chaperone DjlA N-terminal" evidence="1">
    <location>
        <begin position="32"/>
        <end position="148"/>
    </location>
</feature>
<dbReference type="SUPFAM" id="SSF158682">
    <property type="entry name" value="TerB-like"/>
    <property type="match status" value="1"/>
</dbReference>
<dbReference type="CDD" id="cd07176">
    <property type="entry name" value="terB"/>
    <property type="match status" value="1"/>
</dbReference>
<dbReference type="InterPro" id="IPR007791">
    <property type="entry name" value="DjlA_N"/>
</dbReference>
<accession>A0A175R7S7</accession>
<dbReference type="AlphaFoldDB" id="A0A175R7S7"/>
<dbReference type="Proteomes" id="UP000078272">
    <property type="component" value="Unassembled WGS sequence"/>
</dbReference>
<sequence>MALGWLRERGEELRKQAGDTLKRFQNQKMLDALTGGCAWLASADGTISGEEKRKMLNFMRVSPEMNVFETKAVLTSFSSIADTFEVDYEFGRIEAVRRIALIKDDAAAANVLVRLVCIIGGSDGTFDADEKKVVREICHLLDLDPAQFDV</sequence>
<dbReference type="STRING" id="401562.NS365_22265"/>
<reference evidence="4 5" key="1">
    <citation type="journal article" date="2016" name="Front. Microbiol.">
        <title>Genomic Resource of Rice Seed Associated Bacteria.</title>
        <authorList>
            <person name="Midha S."/>
            <person name="Bansal K."/>
            <person name="Sharma S."/>
            <person name="Kumar N."/>
            <person name="Patil P.P."/>
            <person name="Chaudhry V."/>
            <person name="Patil P.B."/>
        </authorList>
    </citation>
    <scope>NUCLEOTIDE SEQUENCE [LARGE SCALE GENOMIC DNA]</scope>
    <source>
        <strain evidence="2 4">NS226</strain>
        <strain evidence="3 5">NS365</strain>
    </source>
</reference>
<evidence type="ECO:0000259" key="1">
    <source>
        <dbReference type="Pfam" id="PF05099"/>
    </source>
</evidence>
<dbReference type="RefSeq" id="WP_082640427.1">
    <property type="nucleotide sequence ID" value="NZ_LDPZ01000033.1"/>
</dbReference>
<dbReference type="Proteomes" id="UP000078529">
    <property type="component" value="Unassembled WGS sequence"/>
</dbReference>
<dbReference type="InterPro" id="IPR029024">
    <property type="entry name" value="TerB-like"/>
</dbReference>
<comment type="caution">
    <text evidence="2">The sequence shown here is derived from an EMBL/GenBank/DDBJ whole genome shotgun (WGS) entry which is preliminary data.</text>
</comment>
<dbReference type="EMBL" id="LDQA01000087">
    <property type="protein sequence ID" value="KTR02175.1"/>
    <property type="molecule type" value="Genomic_DNA"/>
</dbReference>
<dbReference type="EMBL" id="LDPZ01000033">
    <property type="protein sequence ID" value="KTQ91817.1"/>
    <property type="molecule type" value="Genomic_DNA"/>
</dbReference>